<organism evidence="2 3">
    <name type="scientific">Clonostachys rhizophaga</name>
    <dbReference type="NCBI Taxonomy" id="160324"/>
    <lineage>
        <taxon>Eukaryota</taxon>
        <taxon>Fungi</taxon>
        <taxon>Dikarya</taxon>
        <taxon>Ascomycota</taxon>
        <taxon>Pezizomycotina</taxon>
        <taxon>Sordariomycetes</taxon>
        <taxon>Hypocreomycetidae</taxon>
        <taxon>Hypocreales</taxon>
        <taxon>Bionectriaceae</taxon>
        <taxon>Clonostachys</taxon>
    </lineage>
</organism>
<dbReference type="AlphaFoldDB" id="A0A9N9YGF7"/>
<feature type="non-terminal residue" evidence="2">
    <location>
        <position position="843"/>
    </location>
</feature>
<dbReference type="Proteomes" id="UP000696573">
    <property type="component" value="Unassembled WGS sequence"/>
</dbReference>
<reference evidence="2" key="1">
    <citation type="submission" date="2021-10" db="EMBL/GenBank/DDBJ databases">
        <authorList>
            <person name="Piombo E."/>
        </authorList>
    </citation>
    <scope>NUCLEOTIDE SEQUENCE</scope>
</reference>
<protein>
    <submittedName>
        <fullName evidence="2">Uncharacterized protein</fullName>
    </submittedName>
</protein>
<sequence length="843" mass="93531">FISLCFTSLHLHNWGPPRCIRHEFKYIDCARCPAHPGGAPKHGFENTESDENTGYKVYTADAVGVALPAQLSAASPAQEEEVGNTSIDELQGGYPEWQTSGHGNVTYKRYGDMSGGRESGVGDTTIGFPDALDWSSKGLLTEVGMDSVTQSFVQLGVQEQPDVRRISSSQYAFVEVYLKNGKTCFRDPHTKKEVKTKGEDWEEALVDHNGTWATCFVYEDRVYTFTVMEDAEDAGEPSSSKSNKDKKGKGRRKSPTIRTIVKANLESNMAQTHFNDSAAACIMLQGQAHWKRLAKLGRSSHIEVSPADLKALLCRVPALPSKIPKDDTCIVGSSTWINTSTTCFAQPQTMDRTLPLRKRNSTICRISASTSFEKWEGHFNNGIALITIGWAYILSHKRTPPRKTQLLQLKYATSAEKSWWKAILTQRWKVEGDIITPWTLSLENIGVDISSDICTAEKPPSSTQAASYLGRFCAAYDLGNQLSASLAAAMCIPLQGSLLPMKQSKIELPKPTIIQPSFNPGGQEFIPEDFQLIDYYMTLSLDTSTMGCTIWSVFWADGIPCNHVGAWFGPIAALLCPLIEKNDMKSLVQVLSFSKAAPFWAGSALIGHTSLVGRIKDYLNLGRVVPSTWPDPTAAAWTGIPHSFLDDYTIQPCSSGSISRADVWRLRREFNSVYEEDNFKHPLQYSWPPFGRMKEEDVELEIRQHISCPHHWVYSVWTWPASTDAGFSPHGKIKTPEHFFAQGESGCLSRKRVCVGENQSLNSIEASMEVTRAVFSWAQSQLEEGFKDITMVGAKQGDGSESEQFSISEESEVSHGSQSMPDELRKEKRTSVLAWLGMSGRDT</sequence>
<feature type="region of interest" description="Disordered" evidence="1">
    <location>
        <begin position="233"/>
        <end position="256"/>
    </location>
</feature>
<keyword evidence="3" id="KW-1185">Reference proteome</keyword>
<evidence type="ECO:0000313" key="2">
    <source>
        <dbReference type="EMBL" id="CAH0022763.1"/>
    </source>
</evidence>
<comment type="caution">
    <text evidence="2">The sequence shown here is derived from an EMBL/GenBank/DDBJ whole genome shotgun (WGS) entry which is preliminary data.</text>
</comment>
<evidence type="ECO:0000313" key="3">
    <source>
        <dbReference type="Proteomes" id="UP000696573"/>
    </source>
</evidence>
<feature type="non-terminal residue" evidence="2">
    <location>
        <position position="1"/>
    </location>
</feature>
<feature type="compositionally biased region" description="Basic residues" evidence="1">
    <location>
        <begin position="244"/>
        <end position="255"/>
    </location>
</feature>
<accession>A0A9N9YGF7</accession>
<feature type="region of interest" description="Disordered" evidence="1">
    <location>
        <begin position="794"/>
        <end position="826"/>
    </location>
</feature>
<evidence type="ECO:0000256" key="1">
    <source>
        <dbReference type="SAM" id="MobiDB-lite"/>
    </source>
</evidence>
<name>A0A9N9YGF7_9HYPO</name>
<dbReference type="OrthoDB" id="3549294at2759"/>
<dbReference type="EMBL" id="CABFNQ020000682">
    <property type="protein sequence ID" value="CAH0022763.1"/>
    <property type="molecule type" value="Genomic_DNA"/>
</dbReference>
<gene>
    <name evidence="2" type="ORF">CRHIZ90672A_00012884</name>
</gene>
<proteinExistence type="predicted"/>